<name>A0A8H3H8N3_9AGAM</name>
<dbReference type="InterPro" id="IPR016024">
    <property type="entry name" value="ARM-type_fold"/>
</dbReference>
<keyword evidence="2" id="KW-0812">Transmembrane</keyword>
<evidence type="ECO:0000259" key="3">
    <source>
        <dbReference type="Pfam" id="PF20153"/>
    </source>
</evidence>
<feature type="compositionally biased region" description="Low complexity" evidence="1">
    <location>
        <begin position="935"/>
        <end position="952"/>
    </location>
</feature>
<protein>
    <recommendedName>
        <fullName evidence="3">DUF6535 domain-containing protein</fullName>
    </recommendedName>
</protein>
<feature type="compositionally biased region" description="Polar residues" evidence="1">
    <location>
        <begin position="884"/>
        <end position="909"/>
    </location>
</feature>
<feature type="compositionally biased region" description="Pro residues" evidence="1">
    <location>
        <begin position="953"/>
        <end position="963"/>
    </location>
</feature>
<gene>
    <name evidence="4" type="ORF">RDB_LOCUS143800</name>
</gene>
<organism evidence="4 5">
    <name type="scientific">Rhizoctonia solani</name>
    <dbReference type="NCBI Taxonomy" id="456999"/>
    <lineage>
        <taxon>Eukaryota</taxon>
        <taxon>Fungi</taxon>
        <taxon>Dikarya</taxon>
        <taxon>Basidiomycota</taxon>
        <taxon>Agaricomycotina</taxon>
        <taxon>Agaricomycetes</taxon>
        <taxon>Cantharellales</taxon>
        <taxon>Ceratobasidiaceae</taxon>
        <taxon>Rhizoctonia</taxon>
    </lineage>
</organism>
<keyword evidence="2" id="KW-0472">Membrane</keyword>
<evidence type="ECO:0000256" key="1">
    <source>
        <dbReference type="SAM" id="MobiDB-lite"/>
    </source>
</evidence>
<dbReference type="Pfam" id="PF20153">
    <property type="entry name" value="DUF6535"/>
    <property type="match status" value="1"/>
</dbReference>
<feature type="region of interest" description="Disordered" evidence="1">
    <location>
        <begin position="884"/>
        <end position="965"/>
    </location>
</feature>
<evidence type="ECO:0000256" key="2">
    <source>
        <dbReference type="SAM" id="Phobius"/>
    </source>
</evidence>
<dbReference type="Proteomes" id="UP000663888">
    <property type="component" value="Unassembled WGS sequence"/>
</dbReference>
<feature type="compositionally biased region" description="Pro residues" evidence="1">
    <location>
        <begin position="781"/>
        <end position="795"/>
    </location>
</feature>
<dbReference type="SUPFAM" id="SSF48371">
    <property type="entry name" value="ARM repeat"/>
    <property type="match status" value="1"/>
</dbReference>
<sequence length="1004" mass="112060">MIVALITMLVKQWSERYLHGRYFTVGPYYAQARTRQARYNNLDRTVLKMRYVIQALQIMMHTALALFLSGLIVLLKSSNRATWLWFLVLVPTLLAFLFYIWITCMPLFVVFCPYHTPFSSRRYFKKFVALVVRFARMIYRTFEKALEHETGVRALPTSGEEWSKEAAPRDEAEWQTSTSVAPDKLTAQAIVWLISYSQDSSSMDTAIRAIAGTIAGPEFWNDLVQPEPVALVAQRFTSFFQATFGQPNNLVLTLNDSELMQVASCCQGLAKIARHSRVPIVQAYSHSRISRLSKFKSITLPEDQLIAVQRGLLSLTCSINSTIAASGFCGASAWWTSMGRKPYRCTEEYDHLLPYLIAFLRVRSTKITSSLLVALVEALAFEISYMSRELQDEDMANVFHSVVELCSDGSVMLKGPARGMMAATLAVIAMLLNDYPFADPLSSKTEDRLSLFEGKPSLFEDKLSLFENKLSSFRAMPKFFKAVLKFFKAIPRFFTGKLNTSKDKFSISAQHKKTWKIFREKYPLEVDEKSNPRPPHLRQWRASWITDVCTKNPKYLEEHSDALLFLGLGGILCSLRMNSTQFDRVVKLFAEQLRLTPVTQSHTITLPWILSPTSNVKSIIAEGIIAAFRTQPFNPTAQGAFEKTKSELLQALYIHGHWIEFSSDLLVAILQLLESANHGLLQARCLIAIDRYWFLHSTSGFNVYNLPSWRLFIDFRLINRWVEIFHHVDNLAQDMPQEERDRLRHCTIACFAKLARTVKIQYKPNSPPTMNHLNPPAAATQPPPQTTTNPPPNPPQQILSSLEQLLLNNTELFEVFAQDIACGANPEVNPADLAFWRHAISCLPSRLAANSTQTSAGHQAPANSVLPSLAASASSQVLPTSSVPQVLNTNTQPPVASGSQPPAANSSLQVPAANTGPPSSPIPSGATTASTSQVPSSSAATSPNTQASTSPSSPAPAPTPQAPPMTRDEARLWLRNFANRHGTSANEMLRKMAEDLIINLNQNP</sequence>
<dbReference type="InterPro" id="IPR045338">
    <property type="entry name" value="DUF6535"/>
</dbReference>
<evidence type="ECO:0000313" key="5">
    <source>
        <dbReference type="Proteomes" id="UP000663888"/>
    </source>
</evidence>
<feature type="compositionally biased region" description="Polar residues" evidence="1">
    <location>
        <begin position="925"/>
        <end position="934"/>
    </location>
</feature>
<proteinExistence type="predicted"/>
<accession>A0A8H3H8N3</accession>
<dbReference type="EMBL" id="CAJMWX010001517">
    <property type="protein sequence ID" value="CAE6493462.1"/>
    <property type="molecule type" value="Genomic_DNA"/>
</dbReference>
<reference evidence="4" key="1">
    <citation type="submission" date="2021-01" db="EMBL/GenBank/DDBJ databases">
        <authorList>
            <person name="Kaushik A."/>
        </authorList>
    </citation>
    <scope>NUCLEOTIDE SEQUENCE</scope>
    <source>
        <strain evidence="4">AG4-R118</strain>
    </source>
</reference>
<comment type="caution">
    <text evidence="4">The sequence shown here is derived from an EMBL/GenBank/DDBJ whole genome shotgun (WGS) entry which is preliminary data.</text>
</comment>
<feature type="region of interest" description="Disordered" evidence="1">
    <location>
        <begin position="765"/>
        <end position="797"/>
    </location>
</feature>
<dbReference type="AlphaFoldDB" id="A0A8H3H8N3"/>
<feature type="transmembrane region" description="Helical" evidence="2">
    <location>
        <begin position="82"/>
        <end position="102"/>
    </location>
</feature>
<evidence type="ECO:0000313" key="4">
    <source>
        <dbReference type="EMBL" id="CAE6493462.1"/>
    </source>
</evidence>
<feature type="domain" description="DUF6535" evidence="3">
    <location>
        <begin position="1"/>
        <end position="75"/>
    </location>
</feature>
<keyword evidence="2" id="KW-1133">Transmembrane helix</keyword>
<feature type="transmembrane region" description="Helical" evidence="2">
    <location>
        <begin position="51"/>
        <end position="75"/>
    </location>
</feature>